<reference evidence="2" key="1">
    <citation type="submission" date="2023-02" db="EMBL/GenBank/DDBJ databases">
        <title>Kitasatospora phosalacinea NBRC 14627.</title>
        <authorList>
            <person name="Ichikawa N."/>
            <person name="Sato H."/>
            <person name="Tonouchi N."/>
        </authorList>
    </citation>
    <scope>NUCLEOTIDE SEQUENCE</scope>
    <source>
        <strain evidence="2">NBRC 14627</strain>
    </source>
</reference>
<organism evidence="2 3">
    <name type="scientific">Kitasatospora phosalacinea</name>
    <dbReference type="NCBI Taxonomy" id="2065"/>
    <lineage>
        <taxon>Bacteria</taxon>
        <taxon>Bacillati</taxon>
        <taxon>Actinomycetota</taxon>
        <taxon>Actinomycetes</taxon>
        <taxon>Kitasatosporales</taxon>
        <taxon>Streptomycetaceae</taxon>
        <taxon>Kitasatospora</taxon>
    </lineage>
</organism>
<dbReference type="AlphaFoldDB" id="A0A9W6V1L1"/>
<dbReference type="InterPro" id="IPR041522">
    <property type="entry name" value="CdaR_GGDEF"/>
</dbReference>
<name>A0A9W6V1L1_9ACTN</name>
<dbReference type="InterPro" id="IPR042070">
    <property type="entry name" value="PucR_C-HTH_sf"/>
</dbReference>
<keyword evidence="2" id="KW-0238">DNA-binding</keyword>
<dbReference type="Gene3D" id="1.10.10.2840">
    <property type="entry name" value="PucR C-terminal helix-turn-helix domain"/>
    <property type="match status" value="1"/>
</dbReference>
<evidence type="ECO:0000259" key="1">
    <source>
        <dbReference type="Pfam" id="PF17853"/>
    </source>
</evidence>
<dbReference type="EMBL" id="BSSA01000007">
    <property type="protein sequence ID" value="GLW70368.1"/>
    <property type="molecule type" value="Genomic_DNA"/>
</dbReference>
<dbReference type="GO" id="GO:0003677">
    <property type="term" value="F:DNA binding"/>
    <property type="evidence" value="ECO:0007669"/>
    <property type="project" value="UniProtKB-KW"/>
</dbReference>
<dbReference type="PANTHER" id="PTHR33744">
    <property type="entry name" value="CARBOHYDRATE DIACID REGULATOR"/>
    <property type="match status" value="1"/>
</dbReference>
<dbReference type="Pfam" id="PF17853">
    <property type="entry name" value="GGDEF_2"/>
    <property type="match status" value="1"/>
</dbReference>
<dbReference type="Proteomes" id="UP001165041">
    <property type="component" value="Unassembled WGS sequence"/>
</dbReference>
<feature type="domain" description="CdaR GGDEF-like" evidence="1">
    <location>
        <begin position="307"/>
        <end position="421"/>
    </location>
</feature>
<accession>A0A9W6V1L1</accession>
<dbReference type="InterPro" id="IPR051448">
    <property type="entry name" value="CdaR-like_regulators"/>
</dbReference>
<comment type="caution">
    <text evidence="2">The sequence shown here is derived from an EMBL/GenBank/DDBJ whole genome shotgun (WGS) entry which is preliminary data.</text>
</comment>
<sequence length="545" mass="58030">MGEDAWNRSALRAGTLSRLLALTDTLVEQVALPEPQAPTRRLLVVDPLDPPVTDRAGAVLIAIGVDPRSAAAEDLLRDAGADRVTAVVLRGVDDRARRERLGEVAERAGTALLLRTSWADWQTVISRMRAALESPAPESDNVPLGDLAALARQIARQVGAGVTIEDPDSRVLAHHAVSADLDRIRLWTVLTGAVPEERRRAMDQDGFFKQLWSSNQVLHRLPHGDVPERMAVAVQAGDMRLGSIWVAAITGKPLRASTIEVLRTAAETAAAHLLYHHAHHDARNALLLAAARAVLDGPGSGLLLAGHSGMPADARCAVLAVGTSGPVDDDCRVRLEQGVRMHPSRPGTDHLILPVARGVLVLLGGLAKDPARARDQVGDYGRQLSAALSERLGTRVLIGLGPVQARLDDAARSRRAADLALGGLLFAREKPDTGCATVEQVADAVALRQVVETVDGLPLPVRTSVSRLADAPAQDGHHPLELLSAYLRHGERKGPAADALGIPRATFARQFAKLLRTAGLDADSADAVLLARIQLLVREHRAARG</sequence>
<dbReference type="PANTHER" id="PTHR33744:SF17">
    <property type="entry name" value="CONSERVED PROTEIN"/>
    <property type="match status" value="1"/>
</dbReference>
<proteinExistence type="predicted"/>
<dbReference type="RefSeq" id="WP_285736197.1">
    <property type="nucleotide sequence ID" value="NZ_BSSA01000007.1"/>
</dbReference>
<evidence type="ECO:0000313" key="3">
    <source>
        <dbReference type="Proteomes" id="UP001165041"/>
    </source>
</evidence>
<evidence type="ECO:0000313" key="2">
    <source>
        <dbReference type="EMBL" id="GLW70368.1"/>
    </source>
</evidence>
<gene>
    <name evidence="2" type="ORF">Kpho02_26670</name>
</gene>
<protein>
    <submittedName>
        <fullName evidence="2">DNA-binding protein</fullName>
    </submittedName>
</protein>